<evidence type="ECO:0000256" key="5">
    <source>
        <dbReference type="ARBA" id="ARBA00022692"/>
    </source>
</evidence>
<feature type="transmembrane region" description="Helical" evidence="9">
    <location>
        <begin position="209"/>
        <end position="237"/>
    </location>
</feature>
<feature type="transmembrane region" description="Helical" evidence="9">
    <location>
        <begin position="353"/>
        <end position="372"/>
    </location>
</feature>
<keyword evidence="3" id="KW-0328">Glycosyltransferase</keyword>
<dbReference type="GO" id="GO:0005886">
    <property type="term" value="C:plasma membrane"/>
    <property type="evidence" value="ECO:0007669"/>
    <property type="project" value="UniProtKB-SubCell"/>
</dbReference>
<evidence type="ECO:0000256" key="4">
    <source>
        <dbReference type="ARBA" id="ARBA00022679"/>
    </source>
</evidence>
<evidence type="ECO:0000256" key="9">
    <source>
        <dbReference type="SAM" id="Phobius"/>
    </source>
</evidence>
<dbReference type="PANTHER" id="PTHR33908">
    <property type="entry name" value="MANNOSYLTRANSFERASE YKCB-RELATED"/>
    <property type="match status" value="1"/>
</dbReference>
<name>D5H7E1_SALRM</name>
<evidence type="ECO:0000256" key="3">
    <source>
        <dbReference type="ARBA" id="ARBA00022676"/>
    </source>
</evidence>
<keyword evidence="7 9" id="KW-0472">Membrane</keyword>
<keyword evidence="5 9" id="KW-0812">Transmembrane</keyword>
<dbReference type="GO" id="GO:0009103">
    <property type="term" value="P:lipopolysaccharide biosynthetic process"/>
    <property type="evidence" value="ECO:0007669"/>
    <property type="project" value="UniProtKB-ARBA"/>
</dbReference>
<accession>D5H7E1</accession>
<keyword evidence="4" id="KW-0808">Transferase</keyword>
<keyword evidence="2" id="KW-1003">Cell membrane</keyword>
<protein>
    <recommendedName>
        <fullName evidence="12">Glycosyltransferase RgtA/B/C/D-like domain-containing protein</fullName>
    </recommendedName>
</protein>
<dbReference type="GO" id="GO:0016763">
    <property type="term" value="F:pentosyltransferase activity"/>
    <property type="evidence" value="ECO:0007669"/>
    <property type="project" value="TreeGrafter"/>
</dbReference>
<evidence type="ECO:0000256" key="7">
    <source>
        <dbReference type="ARBA" id="ARBA00023136"/>
    </source>
</evidence>
<evidence type="ECO:0000256" key="6">
    <source>
        <dbReference type="ARBA" id="ARBA00022989"/>
    </source>
</evidence>
<feature type="transmembrane region" description="Helical" evidence="9">
    <location>
        <begin position="378"/>
        <end position="397"/>
    </location>
</feature>
<reference evidence="10 11" key="1">
    <citation type="journal article" date="2010" name="ISME J.">
        <title>Fine-scale evolution: genomic, phenotypic and ecological differentiation in two coexisting Salinibacter ruber strains.</title>
        <authorList>
            <person name="Pena A."/>
            <person name="Teeling H."/>
            <person name="Huerta-Cepas J."/>
            <person name="Santos F."/>
            <person name="Yarza P."/>
            <person name="Brito-Echeverria J."/>
            <person name="Lucio M."/>
            <person name="Schmitt-Kopplin P."/>
            <person name="Meseguer I."/>
            <person name="Schenowitz C."/>
            <person name="Dossat C."/>
            <person name="Barbe V."/>
            <person name="Dopazo J."/>
            <person name="Rossello-Mora R."/>
            <person name="Schuler M."/>
            <person name="Glockner F.O."/>
            <person name="Amann R."/>
            <person name="Gabaldon T."/>
            <person name="Anton J."/>
        </authorList>
    </citation>
    <scope>NUCLEOTIDE SEQUENCE [LARGE SCALE GENOMIC DNA]</scope>
    <source>
        <strain evidence="10 11">M8</strain>
    </source>
</reference>
<feature type="region of interest" description="Disordered" evidence="8">
    <location>
        <begin position="1"/>
        <end position="20"/>
    </location>
</feature>
<dbReference type="PATRIC" id="fig|761659.10.peg.1136"/>
<evidence type="ECO:0000256" key="1">
    <source>
        <dbReference type="ARBA" id="ARBA00004651"/>
    </source>
</evidence>
<evidence type="ECO:0000256" key="8">
    <source>
        <dbReference type="SAM" id="MobiDB-lite"/>
    </source>
</evidence>
<dbReference type="KEGG" id="srm:SRM_01025"/>
<dbReference type="EMBL" id="FP565814">
    <property type="protein sequence ID" value="CBH23946.1"/>
    <property type="molecule type" value="Genomic_DNA"/>
</dbReference>
<gene>
    <name evidence="10" type="ordered locus">SRM_01025</name>
</gene>
<evidence type="ECO:0008006" key="12">
    <source>
        <dbReference type="Google" id="ProtNLM"/>
    </source>
</evidence>
<evidence type="ECO:0000313" key="10">
    <source>
        <dbReference type="EMBL" id="CBH23946.1"/>
    </source>
</evidence>
<feature type="transmembrane region" description="Helical" evidence="9">
    <location>
        <begin position="57"/>
        <end position="79"/>
    </location>
</feature>
<dbReference type="PANTHER" id="PTHR33908:SF11">
    <property type="entry name" value="MEMBRANE PROTEIN"/>
    <property type="match status" value="1"/>
</dbReference>
<feature type="transmembrane region" description="Helical" evidence="9">
    <location>
        <begin position="244"/>
        <end position="263"/>
    </location>
</feature>
<feature type="transmembrane region" description="Helical" evidence="9">
    <location>
        <begin position="320"/>
        <end position="341"/>
    </location>
</feature>
<feature type="transmembrane region" description="Helical" evidence="9">
    <location>
        <begin position="404"/>
        <end position="424"/>
    </location>
</feature>
<comment type="subcellular location">
    <subcellularLocation>
        <location evidence="1">Cell membrane</location>
        <topology evidence="1">Multi-pass membrane protein</topology>
    </subcellularLocation>
</comment>
<evidence type="ECO:0000313" key="11">
    <source>
        <dbReference type="Proteomes" id="UP000000933"/>
    </source>
</evidence>
<reference evidence="11" key="2">
    <citation type="submission" date="2010-04" db="EMBL/GenBank/DDBJ databases">
        <title>Genome sequence of Salinibacter ruber M8.</title>
        <authorList>
            <consortium name="Genoscope"/>
        </authorList>
    </citation>
    <scope>NUCLEOTIDE SEQUENCE [LARGE SCALE GENOMIC DNA]</scope>
    <source>
        <strain evidence="11">M8</strain>
    </source>
</reference>
<sequence>MHDRPPLSRPGGGGASVSDSPTCPFDLVSTRDTASPVTAADASPWRRMLRRYWRAPGVAWGALAVVCIASRLATTITYIEDPDSLRFALSVADEYDIAALQPHFPGYPLFWAAAELFYLPSGSFSTSFALVGGLATLGLVWALLRLWGRSLRSVEGTALAGVVALNPLLWLMGNRYMPDLLGTAWAVATLAMLMRAWNGDGPGRRRAALVGVLLAGLLAGLRLSYLPLVVIPVLLVLARSDRPVRLITAGGAGVGVWLVPMVLDTGLWTLIDVAWGQTTGHFTDFGGTVQTESDLGRRLAGTVQGLWADGLGGWWPGRHWSTAFVGAGVAGTGGAGTWRLWRSGALHGRYARMIAAGAVPYALWMFFFQNVVHKSRHVLPLLALLLPVLAAGAAALWRARAWPVRGGILAAAGAYAAVTLVLVAQHRTPSAIAQAKAFVETTAQTDSGPTRVASVPLVNTYLRTQQVGAQFFSIEDSSDVHRLREAETGRTLVVGTYAPLLDEAPAYTRTFYHNPHVNRMWPKVTVYVYDH</sequence>
<dbReference type="Proteomes" id="UP000000933">
    <property type="component" value="Chromosome"/>
</dbReference>
<keyword evidence="6 9" id="KW-1133">Transmembrane helix</keyword>
<feature type="transmembrane region" description="Helical" evidence="9">
    <location>
        <begin position="124"/>
        <end position="144"/>
    </location>
</feature>
<proteinExistence type="predicted"/>
<evidence type="ECO:0000256" key="2">
    <source>
        <dbReference type="ARBA" id="ARBA00022475"/>
    </source>
</evidence>
<dbReference type="InterPro" id="IPR050297">
    <property type="entry name" value="LipidA_mod_glycosyltrf_83"/>
</dbReference>
<organism evidence="10 11">
    <name type="scientific">Salinibacter ruber (strain M8)</name>
    <dbReference type="NCBI Taxonomy" id="761659"/>
    <lineage>
        <taxon>Bacteria</taxon>
        <taxon>Pseudomonadati</taxon>
        <taxon>Rhodothermota</taxon>
        <taxon>Rhodothermia</taxon>
        <taxon>Rhodothermales</taxon>
        <taxon>Salinibacteraceae</taxon>
        <taxon>Salinibacter</taxon>
    </lineage>
</organism>
<dbReference type="AlphaFoldDB" id="D5H7E1"/>
<dbReference type="HOGENOM" id="CLU_515699_0_0_10"/>